<evidence type="ECO:0000313" key="3">
    <source>
        <dbReference type="Proteomes" id="UP000422644"/>
    </source>
</evidence>
<dbReference type="RefSeq" id="WP_026749090.1">
    <property type="nucleotide sequence ID" value="NZ_AP019831.1"/>
</dbReference>
<sequence>MENKKVAVFLANGFEEIEAVTPIDLLQRAGITVDTVSITKENLVESARKMKILADKIIDEINFSEYDMLILPGGPGVGNYFNSKTLLDNVLKFSKDSENKKIAAICAAPTVLASLGILEGKNAVCFPACENELVKGKALLGKDRAVTDGNVITSRSAGTALDFAFEIISELLGEKEAKRIAEEIVYR</sequence>
<dbReference type="Pfam" id="PF01965">
    <property type="entry name" value="DJ-1_PfpI"/>
    <property type="match status" value="1"/>
</dbReference>
<keyword evidence="3" id="KW-1185">Reference proteome</keyword>
<dbReference type="EMBL" id="AP019831">
    <property type="protein sequence ID" value="BBM45015.1"/>
    <property type="molecule type" value="Genomic_DNA"/>
</dbReference>
<gene>
    <name evidence="2" type="ORF">JMUB3870_1133</name>
</gene>
<dbReference type="Gene3D" id="3.40.50.880">
    <property type="match status" value="1"/>
</dbReference>
<dbReference type="PANTHER" id="PTHR48094">
    <property type="entry name" value="PROTEIN/NUCLEIC ACID DEGLYCASE DJ-1-RELATED"/>
    <property type="match status" value="1"/>
</dbReference>
<dbReference type="Proteomes" id="UP000422644">
    <property type="component" value="Chromosome"/>
</dbReference>
<dbReference type="InterPro" id="IPR006287">
    <property type="entry name" value="DJ-1"/>
</dbReference>
<dbReference type="InterPro" id="IPR029062">
    <property type="entry name" value="Class_I_gatase-like"/>
</dbReference>
<name>A0A510K398_9FUSO</name>
<dbReference type="NCBIfam" id="TIGR01383">
    <property type="entry name" value="not_thiJ"/>
    <property type="match status" value="1"/>
</dbReference>
<accession>A0A510K398</accession>
<dbReference type="AlphaFoldDB" id="A0A510K398"/>
<evidence type="ECO:0000259" key="1">
    <source>
        <dbReference type="Pfam" id="PF01965"/>
    </source>
</evidence>
<dbReference type="InterPro" id="IPR002818">
    <property type="entry name" value="DJ-1/PfpI"/>
</dbReference>
<evidence type="ECO:0000313" key="2">
    <source>
        <dbReference type="EMBL" id="BBM45015.1"/>
    </source>
</evidence>
<dbReference type="CDD" id="cd03135">
    <property type="entry name" value="GATase1_DJ-1"/>
    <property type="match status" value="1"/>
</dbReference>
<organism evidence="2 3">
    <name type="scientific">Leptotrichia trevisanii</name>
    <dbReference type="NCBI Taxonomy" id="109328"/>
    <lineage>
        <taxon>Bacteria</taxon>
        <taxon>Fusobacteriati</taxon>
        <taxon>Fusobacteriota</taxon>
        <taxon>Fusobacteriia</taxon>
        <taxon>Fusobacteriales</taxon>
        <taxon>Leptotrichiaceae</taxon>
        <taxon>Leptotrichia</taxon>
    </lineage>
</organism>
<dbReference type="PANTHER" id="PTHR48094:SF12">
    <property type="entry name" value="PARKINSON DISEASE PROTEIN 7 HOMOLOG"/>
    <property type="match status" value="1"/>
</dbReference>
<protein>
    <submittedName>
        <fullName evidence="2">DJ-1 family protein</fullName>
    </submittedName>
</protein>
<proteinExistence type="predicted"/>
<feature type="domain" description="DJ-1/PfpI" evidence="1">
    <location>
        <begin position="4"/>
        <end position="169"/>
    </location>
</feature>
<dbReference type="GO" id="GO:0005737">
    <property type="term" value="C:cytoplasm"/>
    <property type="evidence" value="ECO:0007669"/>
    <property type="project" value="TreeGrafter"/>
</dbReference>
<dbReference type="InterPro" id="IPR050325">
    <property type="entry name" value="Prot/Nucl_acid_deglycase"/>
</dbReference>
<dbReference type="OrthoDB" id="9800516at2"/>
<reference evidence="2 3" key="1">
    <citation type="submission" date="2019-07" db="EMBL/GenBank/DDBJ databases">
        <title>Complete Genome Sequence of Leptotrichia trevisanii Strain JMUB3870.</title>
        <authorList>
            <person name="Watanabe S."/>
            <person name="Cui L."/>
        </authorList>
    </citation>
    <scope>NUCLEOTIDE SEQUENCE [LARGE SCALE GENOMIC DNA]</scope>
    <source>
        <strain evidence="2 3">JMUB3870</strain>
    </source>
</reference>
<dbReference type="SUPFAM" id="SSF52317">
    <property type="entry name" value="Class I glutamine amidotransferase-like"/>
    <property type="match status" value="1"/>
</dbReference>